<dbReference type="Proteomes" id="UP001055879">
    <property type="component" value="Linkage Group LG13"/>
</dbReference>
<reference evidence="1 2" key="2">
    <citation type="journal article" date="2022" name="Mol. Ecol. Resour.">
        <title>The genomes of chicory, endive, great burdock and yacon provide insights into Asteraceae paleo-polyploidization history and plant inulin production.</title>
        <authorList>
            <person name="Fan W."/>
            <person name="Wang S."/>
            <person name="Wang H."/>
            <person name="Wang A."/>
            <person name="Jiang F."/>
            <person name="Liu H."/>
            <person name="Zhao H."/>
            <person name="Xu D."/>
            <person name="Zhang Y."/>
        </authorList>
    </citation>
    <scope>NUCLEOTIDE SEQUENCE [LARGE SCALE GENOMIC DNA]</scope>
    <source>
        <strain evidence="2">cv. Niubang</strain>
    </source>
</reference>
<name>A0ACB8Y6D2_ARCLA</name>
<proteinExistence type="predicted"/>
<comment type="caution">
    <text evidence="1">The sequence shown here is derived from an EMBL/GenBank/DDBJ whole genome shotgun (WGS) entry which is preliminary data.</text>
</comment>
<sequence length="523" mass="55720">MVSLQQSHRSTSPATRPYYTPPYSSSPARFYKHNGRSMRTVRSSFSNSDYTSAIDDDNDDLIDVHLQELATANSGTSSKSSMSSDDFLHLSQAFSDFSACSSDVSGELQRLASLPEDFKENDPNRNQTPEMEPEPCEGFLDREDFSTEIIESISPEDLQPTVKICVDSLTSRSIAVKRSAAAKLRLLAKNRSDNRALIGESGAIPALIPLLRCTDPWTQEHVVTALLNLSLLDDNKPLIAGAGAVKSLIYVLKTGTEVSKQNAACALLSLALVDENKASIGACGAIPPLVSLLINGSNRGKKDALTTLYKLCSMKANKKRAVTAGAVKPLVELVAAAMAGETGVGMAEKAMVVLSSLAAIEEGRRAVVVEGGIPALVEVMEGGRSVKGKEFAVVTLLAVCDGGDDGGRNRGLVVGEGAIPPLVALSQTATARIKHKVERLLGYLREQRQEVAARLNHNNVGVGGGSAFVASMTATPNSVFSEKAFKDFGVFYEDSSLDDSDKKNDDEFENEASIDDGSGNVID</sequence>
<keyword evidence="2" id="KW-1185">Reference proteome</keyword>
<protein>
    <submittedName>
        <fullName evidence="1">Uncharacterized protein</fullName>
    </submittedName>
</protein>
<accession>A0ACB8Y6D2</accession>
<dbReference type="EMBL" id="CM042059">
    <property type="protein sequence ID" value="KAI3680447.1"/>
    <property type="molecule type" value="Genomic_DNA"/>
</dbReference>
<evidence type="ECO:0000313" key="2">
    <source>
        <dbReference type="Proteomes" id="UP001055879"/>
    </source>
</evidence>
<reference evidence="2" key="1">
    <citation type="journal article" date="2022" name="Mol. Ecol. Resour.">
        <title>The genomes of chicory, endive, great burdock and yacon provide insights into Asteraceae palaeo-polyploidization history and plant inulin production.</title>
        <authorList>
            <person name="Fan W."/>
            <person name="Wang S."/>
            <person name="Wang H."/>
            <person name="Wang A."/>
            <person name="Jiang F."/>
            <person name="Liu H."/>
            <person name="Zhao H."/>
            <person name="Xu D."/>
            <person name="Zhang Y."/>
        </authorList>
    </citation>
    <scope>NUCLEOTIDE SEQUENCE [LARGE SCALE GENOMIC DNA]</scope>
    <source>
        <strain evidence="2">cv. Niubang</strain>
    </source>
</reference>
<evidence type="ECO:0000313" key="1">
    <source>
        <dbReference type="EMBL" id="KAI3680447.1"/>
    </source>
</evidence>
<organism evidence="1 2">
    <name type="scientific">Arctium lappa</name>
    <name type="common">Greater burdock</name>
    <name type="synonym">Lappa major</name>
    <dbReference type="NCBI Taxonomy" id="4217"/>
    <lineage>
        <taxon>Eukaryota</taxon>
        <taxon>Viridiplantae</taxon>
        <taxon>Streptophyta</taxon>
        <taxon>Embryophyta</taxon>
        <taxon>Tracheophyta</taxon>
        <taxon>Spermatophyta</taxon>
        <taxon>Magnoliopsida</taxon>
        <taxon>eudicotyledons</taxon>
        <taxon>Gunneridae</taxon>
        <taxon>Pentapetalae</taxon>
        <taxon>asterids</taxon>
        <taxon>campanulids</taxon>
        <taxon>Asterales</taxon>
        <taxon>Asteraceae</taxon>
        <taxon>Carduoideae</taxon>
        <taxon>Cardueae</taxon>
        <taxon>Arctiinae</taxon>
        <taxon>Arctium</taxon>
    </lineage>
</organism>
<gene>
    <name evidence="1" type="ORF">L6452_35218</name>
</gene>